<dbReference type="Gene3D" id="1.10.443.10">
    <property type="entry name" value="Intergrase catalytic core"/>
    <property type="match status" value="1"/>
</dbReference>
<name>A0A261U5U8_9BORD</name>
<dbReference type="InterPro" id="IPR011010">
    <property type="entry name" value="DNA_brk_join_enz"/>
</dbReference>
<keyword evidence="6" id="KW-1185">Reference proteome</keyword>
<dbReference type="EMBL" id="NEVQ01000013">
    <property type="protein sequence ID" value="OZI56782.1"/>
    <property type="molecule type" value="Genomic_DNA"/>
</dbReference>
<sequence length="327" mass="37509">MASIQKTDKGYRAQIKLLGARDSRVFTTRREAVEWSARREAEIRERAEKPPGDLHTLQEALRKYSDEVSPHKRGERWEQIRLAAFESYRLPIALPISKVTAQHIADFRDARSKKVGPASVLRELSLLASVFESARTEWGWITDNPCRNIRKPASPKHRTRTIHWREMRAMLREMGYDPRARVASMSAAVANCMLLALRTGMRAGELCGLTWDNVHEQHCHLPQTKSDRPRDVPLSTRARRILDRMRGWDDDLVFGLKTASLDALFRKYRGRAGLDGFTFHDTRHTAATMISKRIDVLDLCKMFGWTDPKMAMVYYNPHASSIAARLG</sequence>
<evidence type="ECO:0000256" key="3">
    <source>
        <dbReference type="ARBA" id="ARBA00023172"/>
    </source>
</evidence>
<dbReference type="SUPFAM" id="SSF56349">
    <property type="entry name" value="DNA breaking-rejoining enzymes"/>
    <property type="match status" value="1"/>
</dbReference>
<dbReference type="GO" id="GO:0015074">
    <property type="term" value="P:DNA integration"/>
    <property type="evidence" value="ECO:0007669"/>
    <property type="project" value="UniProtKB-KW"/>
</dbReference>
<dbReference type="Gene3D" id="1.10.150.130">
    <property type="match status" value="1"/>
</dbReference>
<dbReference type="RefSeq" id="WP_094838296.1">
    <property type="nucleotide sequence ID" value="NZ_NEVQ01000013.1"/>
</dbReference>
<dbReference type="GO" id="GO:0003677">
    <property type="term" value="F:DNA binding"/>
    <property type="evidence" value="ECO:0007669"/>
    <property type="project" value="UniProtKB-KW"/>
</dbReference>
<dbReference type="InterPro" id="IPR010998">
    <property type="entry name" value="Integrase_recombinase_N"/>
</dbReference>
<dbReference type="InterPro" id="IPR013762">
    <property type="entry name" value="Integrase-like_cat_sf"/>
</dbReference>
<dbReference type="AlphaFoldDB" id="A0A261U5U8"/>
<protein>
    <submittedName>
        <fullName evidence="5">Integrase</fullName>
    </submittedName>
</protein>
<dbReference type="GO" id="GO:0006310">
    <property type="term" value="P:DNA recombination"/>
    <property type="evidence" value="ECO:0007669"/>
    <property type="project" value="UniProtKB-KW"/>
</dbReference>
<organism evidence="5 6">
    <name type="scientific">Bordetella genomosp. 4</name>
    <dbReference type="NCBI Taxonomy" id="463044"/>
    <lineage>
        <taxon>Bacteria</taxon>
        <taxon>Pseudomonadati</taxon>
        <taxon>Pseudomonadota</taxon>
        <taxon>Betaproteobacteria</taxon>
        <taxon>Burkholderiales</taxon>
        <taxon>Alcaligenaceae</taxon>
        <taxon>Bordetella</taxon>
    </lineage>
</organism>
<keyword evidence="3" id="KW-0233">DNA recombination</keyword>
<keyword evidence="1" id="KW-0229">DNA integration</keyword>
<evidence type="ECO:0000259" key="4">
    <source>
        <dbReference type="PROSITE" id="PS51898"/>
    </source>
</evidence>
<evidence type="ECO:0000313" key="6">
    <source>
        <dbReference type="Proteomes" id="UP000216885"/>
    </source>
</evidence>
<dbReference type="CDD" id="cd00796">
    <property type="entry name" value="INT_Rci_Hp1_C"/>
    <property type="match status" value="1"/>
</dbReference>
<dbReference type="InterPro" id="IPR002104">
    <property type="entry name" value="Integrase_catalytic"/>
</dbReference>
<accession>A0A261U5U8</accession>
<dbReference type="Pfam" id="PF00589">
    <property type="entry name" value="Phage_integrase"/>
    <property type="match status" value="1"/>
</dbReference>
<keyword evidence="2" id="KW-0238">DNA-binding</keyword>
<evidence type="ECO:0000256" key="1">
    <source>
        <dbReference type="ARBA" id="ARBA00022908"/>
    </source>
</evidence>
<feature type="domain" description="Tyr recombinase" evidence="4">
    <location>
        <begin position="157"/>
        <end position="327"/>
    </location>
</feature>
<evidence type="ECO:0000256" key="2">
    <source>
        <dbReference type="ARBA" id="ARBA00023125"/>
    </source>
</evidence>
<dbReference type="PROSITE" id="PS51898">
    <property type="entry name" value="TYR_RECOMBINASE"/>
    <property type="match status" value="1"/>
</dbReference>
<evidence type="ECO:0000313" key="5">
    <source>
        <dbReference type="EMBL" id="OZI56782.1"/>
    </source>
</evidence>
<dbReference type="PANTHER" id="PTHR30349:SF94">
    <property type="entry name" value="INTEGRASE_RECOMBINASE HI_1414-RELATED"/>
    <property type="match status" value="1"/>
</dbReference>
<dbReference type="PANTHER" id="PTHR30349">
    <property type="entry name" value="PHAGE INTEGRASE-RELATED"/>
    <property type="match status" value="1"/>
</dbReference>
<gene>
    <name evidence="5" type="ORF">CAL20_15400</name>
</gene>
<dbReference type="Proteomes" id="UP000216885">
    <property type="component" value="Unassembled WGS sequence"/>
</dbReference>
<dbReference type="InterPro" id="IPR050090">
    <property type="entry name" value="Tyrosine_recombinase_XerCD"/>
</dbReference>
<comment type="caution">
    <text evidence="5">The sequence shown here is derived from an EMBL/GenBank/DDBJ whole genome shotgun (WGS) entry which is preliminary data.</text>
</comment>
<proteinExistence type="predicted"/>
<reference evidence="5 6" key="1">
    <citation type="submission" date="2017-05" db="EMBL/GenBank/DDBJ databases">
        <title>Complete and WGS of Bordetella genogroups.</title>
        <authorList>
            <person name="Spilker T."/>
            <person name="LiPuma J."/>
        </authorList>
    </citation>
    <scope>NUCLEOTIDE SEQUENCE [LARGE SCALE GENOMIC DNA]</scope>
    <source>
        <strain evidence="5 6">AU9919</strain>
    </source>
</reference>